<dbReference type="EMBL" id="FNRF01000005">
    <property type="protein sequence ID" value="SEA83917.1"/>
    <property type="molecule type" value="Genomic_DNA"/>
</dbReference>
<dbReference type="RefSeq" id="WP_074762023.1">
    <property type="nucleotide sequence ID" value="NZ_FNRF01000005.1"/>
</dbReference>
<accession>A0A1H4EGE0</accession>
<evidence type="ECO:0000313" key="2">
    <source>
        <dbReference type="Proteomes" id="UP000182257"/>
    </source>
</evidence>
<proteinExistence type="predicted"/>
<reference evidence="1 2" key="1">
    <citation type="submission" date="2016-10" db="EMBL/GenBank/DDBJ databases">
        <authorList>
            <person name="de Groot N.N."/>
        </authorList>
    </citation>
    <scope>NUCLEOTIDE SEQUENCE [LARGE SCALE GENOMIC DNA]</scope>
    <source>
        <strain evidence="1 2">D31d</strain>
    </source>
</reference>
<evidence type="ECO:0000313" key="1">
    <source>
        <dbReference type="EMBL" id="SEA83917.1"/>
    </source>
</evidence>
<dbReference type="Gene3D" id="3.10.450.40">
    <property type="match status" value="1"/>
</dbReference>
<sequence length="151" mass="17666">MISIRIPLQLKQKGLSRYEKQKFSVDAVIRLIISTERFSCPADPQFGFVFNNLRFEMFNENEGVVYDSGETNSMSNLQNIYDKKISGSSKSINTFAAELKGMIEEYEKRLENIAVSMTYIREERQIYITVKANFVDTKEEYVYNQNIKVWN</sequence>
<dbReference type="OrthoDB" id="1093011at2"/>
<gene>
    <name evidence="1" type="ORF">SAMN05216462_2797</name>
</gene>
<dbReference type="Proteomes" id="UP000182257">
    <property type="component" value="Unassembled WGS sequence"/>
</dbReference>
<organism evidence="1 2">
    <name type="scientific">Xylanibacter ruminicola</name>
    <name type="common">Prevotella ruminicola</name>
    <dbReference type="NCBI Taxonomy" id="839"/>
    <lineage>
        <taxon>Bacteria</taxon>
        <taxon>Pseudomonadati</taxon>
        <taxon>Bacteroidota</taxon>
        <taxon>Bacteroidia</taxon>
        <taxon>Bacteroidales</taxon>
        <taxon>Prevotellaceae</taxon>
        <taxon>Xylanibacter</taxon>
    </lineage>
</organism>
<protein>
    <recommendedName>
        <fullName evidence="3">IraD/Gp25-like domain-containing protein</fullName>
    </recommendedName>
</protein>
<dbReference type="AlphaFoldDB" id="A0A1H4EGE0"/>
<name>A0A1H4EGE0_XYLRU</name>
<evidence type="ECO:0008006" key="3">
    <source>
        <dbReference type="Google" id="ProtNLM"/>
    </source>
</evidence>